<dbReference type="EMBL" id="KB467942">
    <property type="protein sequence ID" value="PCH38401.1"/>
    <property type="molecule type" value="Genomic_DNA"/>
</dbReference>
<dbReference type="Pfam" id="PF04084">
    <property type="entry name" value="RecA-like_ORC2"/>
    <property type="match status" value="1"/>
</dbReference>
<comment type="similarity">
    <text evidence="2 5">Belongs to the ORC2 family.</text>
</comment>
<dbReference type="Proteomes" id="UP000218811">
    <property type="component" value="Unassembled WGS sequence"/>
</dbReference>
<evidence type="ECO:0000313" key="9">
    <source>
        <dbReference type="EMBL" id="PCH38401.1"/>
    </source>
</evidence>
<name>A0A2H3J8Z8_WOLCO</name>
<keyword evidence="4 5" id="KW-0539">Nucleus</keyword>
<dbReference type="OMA" id="YDFELAY"/>
<evidence type="ECO:0000256" key="3">
    <source>
        <dbReference type="ARBA" id="ARBA00022705"/>
    </source>
</evidence>
<organism evidence="9 10">
    <name type="scientific">Wolfiporia cocos (strain MD-104)</name>
    <name type="common">Brown rot fungus</name>
    <dbReference type="NCBI Taxonomy" id="742152"/>
    <lineage>
        <taxon>Eukaryota</taxon>
        <taxon>Fungi</taxon>
        <taxon>Dikarya</taxon>
        <taxon>Basidiomycota</taxon>
        <taxon>Agaricomycotina</taxon>
        <taxon>Agaricomycetes</taxon>
        <taxon>Polyporales</taxon>
        <taxon>Phaeolaceae</taxon>
        <taxon>Wolfiporia</taxon>
    </lineage>
</organism>
<protein>
    <recommendedName>
        <fullName evidence="5">Origin recognition complex subunit 2</fullName>
    </recommendedName>
</protein>
<feature type="domain" description="Origin recognition complex subunit 2 RecA-like" evidence="7">
    <location>
        <begin position="124"/>
        <end position="327"/>
    </location>
</feature>
<comment type="subcellular location">
    <subcellularLocation>
        <location evidence="1 5">Nucleus</location>
    </subcellularLocation>
</comment>
<evidence type="ECO:0000259" key="8">
    <source>
        <dbReference type="Pfam" id="PF24882"/>
    </source>
</evidence>
<evidence type="ECO:0000256" key="1">
    <source>
        <dbReference type="ARBA" id="ARBA00004123"/>
    </source>
</evidence>
<dbReference type="GO" id="GO:0006260">
    <property type="term" value="P:DNA replication"/>
    <property type="evidence" value="ECO:0007669"/>
    <property type="project" value="UniProtKB-UniRule"/>
</dbReference>
<comment type="subunit">
    <text evidence="5">Component of the origin recognition complex (ORC).</text>
</comment>
<evidence type="ECO:0000256" key="5">
    <source>
        <dbReference type="RuleBase" id="RU368084"/>
    </source>
</evidence>
<dbReference type="InterPro" id="IPR056772">
    <property type="entry name" value="RecA-like_ORC2"/>
</dbReference>
<evidence type="ECO:0000259" key="7">
    <source>
        <dbReference type="Pfam" id="PF04084"/>
    </source>
</evidence>
<dbReference type="STRING" id="742152.A0A2H3J8Z8"/>
<feature type="domain" description="Origin recognition complex subunit 2 winged-helix" evidence="8">
    <location>
        <begin position="414"/>
        <end position="477"/>
    </location>
</feature>
<dbReference type="GO" id="GO:0003688">
    <property type="term" value="F:DNA replication origin binding"/>
    <property type="evidence" value="ECO:0007669"/>
    <property type="project" value="UniProtKB-UniRule"/>
</dbReference>
<dbReference type="GO" id="GO:0005664">
    <property type="term" value="C:nuclear origin of replication recognition complex"/>
    <property type="evidence" value="ECO:0007669"/>
    <property type="project" value="UniProtKB-UniRule"/>
</dbReference>
<dbReference type="PANTHER" id="PTHR14052:SF0">
    <property type="entry name" value="ORIGIN RECOGNITION COMPLEX SUBUNIT 2"/>
    <property type="match status" value="1"/>
</dbReference>
<dbReference type="AlphaFoldDB" id="A0A2H3J8Z8"/>
<dbReference type="PANTHER" id="PTHR14052">
    <property type="entry name" value="ORIGIN RECOGNITION COMPLEX SUBUNIT 2"/>
    <property type="match status" value="1"/>
</dbReference>
<gene>
    <name evidence="9" type="ORF">WOLCODRAFT_66568</name>
</gene>
<dbReference type="OrthoDB" id="346673at2759"/>
<evidence type="ECO:0000256" key="6">
    <source>
        <dbReference type="SAM" id="MobiDB-lite"/>
    </source>
</evidence>
<evidence type="ECO:0000313" key="10">
    <source>
        <dbReference type="Proteomes" id="UP000218811"/>
    </source>
</evidence>
<keyword evidence="3 5" id="KW-0235">DNA replication</keyword>
<evidence type="ECO:0000256" key="4">
    <source>
        <dbReference type="ARBA" id="ARBA00023242"/>
    </source>
</evidence>
<evidence type="ECO:0000256" key="2">
    <source>
        <dbReference type="ARBA" id="ARBA00007421"/>
    </source>
</evidence>
<proteinExistence type="inferred from homology"/>
<reference evidence="9 10" key="1">
    <citation type="journal article" date="2012" name="Science">
        <title>The Paleozoic origin of enzymatic lignin decomposition reconstructed from 31 fungal genomes.</title>
        <authorList>
            <person name="Floudas D."/>
            <person name="Binder M."/>
            <person name="Riley R."/>
            <person name="Barry K."/>
            <person name="Blanchette R.A."/>
            <person name="Henrissat B."/>
            <person name="Martinez A.T."/>
            <person name="Otillar R."/>
            <person name="Spatafora J.W."/>
            <person name="Yadav J.S."/>
            <person name="Aerts A."/>
            <person name="Benoit I."/>
            <person name="Boyd A."/>
            <person name="Carlson A."/>
            <person name="Copeland A."/>
            <person name="Coutinho P.M."/>
            <person name="de Vries R.P."/>
            <person name="Ferreira P."/>
            <person name="Findley K."/>
            <person name="Foster B."/>
            <person name="Gaskell J."/>
            <person name="Glotzer D."/>
            <person name="Gorecki P."/>
            <person name="Heitman J."/>
            <person name="Hesse C."/>
            <person name="Hori C."/>
            <person name="Igarashi K."/>
            <person name="Jurgens J.A."/>
            <person name="Kallen N."/>
            <person name="Kersten P."/>
            <person name="Kohler A."/>
            <person name="Kuees U."/>
            <person name="Kumar T.K.A."/>
            <person name="Kuo A."/>
            <person name="LaButti K."/>
            <person name="Larrondo L.F."/>
            <person name="Lindquist E."/>
            <person name="Ling A."/>
            <person name="Lombard V."/>
            <person name="Lucas S."/>
            <person name="Lundell T."/>
            <person name="Martin R."/>
            <person name="McLaughlin D.J."/>
            <person name="Morgenstern I."/>
            <person name="Morin E."/>
            <person name="Murat C."/>
            <person name="Nagy L.G."/>
            <person name="Nolan M."/>
            <person name="Ohm R.A."/>
            <person name="Patyshakuliyeva A."/>
            <person name="Rokas A."/>
            <person name="Ruiz-Duenas F.J."/>
            <person name="Sabat G."/>
            <person name="Salamov A."/>
            <person name="Samejima M."/>
            <person name="Schmutz J."/>
            <person name="Slot J.C."/>
            <person name="St John F."/>
            <person name="Stenlid J."/>
            <person name="Sun H."/>
            <person name="Sun S."/>
            <person name="Syed K."/>
            <person name="Tsang A."/>
            <person name="Wiebenga A."/>
            <person name="Young D."/>
            <person name="Pisabarro A."/>
            <person name="Eastwood D.C."/>
            <person name="Martin F."/>
            <person name="Cullen D."/>
            <person name="Grigoriev I.V."/>
            <person name="Hibbett D.S."/>
        </authorList>
    </citation>
    <scope>NUCLEOTIDE SEQUENCE [LARGE SCALE GENOMIC DNA]</scope>
    <source>
        <strain evidence="9 10">MD-104</strain>
    </source>
</reference>
<dbReference type="InterPro" id="IPR007220">
    <property type="entry name" value="ORC2"/>
</dbReference>
<feature type="compositionally biased region" description="Low complexity" evidence="6">
    <location>
        <begin position="1"/>
        <end position="26"/>
    </location>
</feature>
<comment type="function">
    <text evidence="5">Component of the origin recognition complex (ORC) that binds origins of replication. DNA-binding is ATP-dependent. ORC is required to assemble the pre-replication complex necessary to initiate DNA replication.</text>
</comment>
<dbReference type="InterPro" id="IPR056773">
    <property type="entry name" value="WHD_ORC2"/>
</dbReference>
<sequence length="491" mass="52082">MRAISRSRSSSIDYLSSSDYTSTRTTDISEDDEDWARSTDAGSPSKPSGLSRYQDILDDDTHAPGSFATQTAFDSYFAHAARPARTSAHVFAHLVAPLAPDAYAGALARLPPRRALWEDAALLRPAFARWAWELREGFSLLFYGYGSKRRVLNAFARALAKARAAHVVVVNGFQPAFALKDLLAAVERVPAVQEAAEAADAATAGASGVEAQTQRIRDVFSGHANEDGEGGGGGAAPHLYLVIHNIDGPALRTAKAKACLALLALAPRIHLVASVDHIAAPTRWTLSELFARKSSPLDSARPAPARKDQDHSHAVPRRGFAWLWHDLTTLAPYDFELASADPSSLSGASAASMRRTQLAGTGTSAAPALVTESAARHVLASVTQKARKLFVLLGSKQLELMGEEAGATGAPASAEAAYDYERLFNAARDDFVATSDTALRALLAEFRDHGLVVSISTPPAAGASVGGEALWIPMRRDALGKVVGELKTEGV</sequence>
<feature type="region of interest" description="Disordered" evidence="6">
    <location>
        <begin position="1"/>
        <end position="54"/>
    </location>
</feature>
<dbReference type="Pfam" id="PF24882">
    <property type="entry name" value="WHD_ORC2"/>
    <property type="match status" value="1"/>
</dbReference>
<accession>A0A2H3J8Z8</accession>
<keyword evidence="10" id="KW-1185">Reference proteome</keyword>